<name>A0ABR1SR88_9PEZI</name>
<dbReference type="EMBL" id="JAQQWL010000018">
    <property type="protein sequence ID" value="KAK8036840.1"/>
    <property type="molecule type" value="Genomic_DNA"/>
</dbReference>
<dbReference type="Proteomes" id="UP001480595">
    <property type="component" value="Unassembled WGS sequence"/>
</dbReference>
<dbReference type="Gene3D" id="3.30.465.10">
    <property type="match status" value="1"/>
</dbReference>
<organism evidence="1 2">
    <name type="scientific">Apiospora phragmitis</name>
    <dbReference type="NCBI Taxonomy" id="2905665"/>
    <lineage>
        <taxon>Eukaryota</taxon>
        <taxon>Fungi</taxon>
        <taxon>Dikarya</taxon>
        <taxon>Ascomycota</taxon>
        <taxon>Pezizomycotina</taxon>
        <taxon>Sordariomycetes</taxon>
        <taxon>Xylariomycetidae</taxon>
        <taxon>Amphisphaeriales</taxon>
        <taxon>Apiosporaceae</taxon>
        <taxon>Apiospora</taxon>
    </lineage>
</organism>
<protein>
    <submittedName>
        <fullName evidence="1">Uncharacterized protein</fullName>
    </submittedName>
</protein>
<reference evidence="1 2" key="1">
    <citation type="submission" date="2023-01" db="EMBL/GenBank/DDBJ databases">
        <title>Analysis of 21 Apiospora genomes using comparative genomics revels a genus with tremendous synthesis potential of carbohydrate active enzymes and secondary metabolites.</title>
        <authorList>
            <person name="Sorensen T."/>
        </authorList>
    </citation>
    <scope>NUCLEOTIDE SEQUENCE [LARGE SCALE GENOMIC DNA]</scope>
    <source>
        <strain evidence="1 2">CBS 135458</strain>
    </source>
</reference>
<proteinExistence type="predicted"/>
<gene>
    <name evidence="1" type="ORF">PG994_015337</name>
</gene>
<dbReference type="GeneID" id="92099809"/>
<sequence length="239" mass="26055">MGQLGQLPHDECESVQDSILRRSSANMMSSSSHFSVYATGCAMGHDQHPGPQTLLRRLHERAPALVHPFSERGPALVSILCGNTETLASPAGKIRQQSVRARPGNRWKDLAKNLDRTGFSAVAGVPCGAMLFTACAIMGGLSFVNTDYGNPTMITGTAESHLDIHKAQQGSGNAFDIVVAYAPKAYPQGEVWGGNYNFNATEQNNKKPIAVVRDFAEYYPEYDWIPLNLDKIDRAMQDT</sequence>
<dbReference type="InterPro" id="IPR016169">
    <property type="entry name" value="FAD-bd_PCMH_sub2"/>
</dbReference>
<evidence type="ECO:0000313" key="1">
    <source>
        <dbReference type="EMBL" id="KAK8036840.1"/>
    </source>
</evidence>
<comment type="caution">
    <text evidence="1">The sequence shown here is derived from an EMBL/GenBank/DDBJ whole genome shotgun (WGS) entry which is preliminary data.</text>
</comment>
<accession>A0ABR1SR88</accession>
<keyword evidence="2" id="KW-1185">Reference proteome</keyword>
<dbReference type="RefSeq" id="XP_066707658.1">
    <property type="nucleotide sequence ID" value="XM_066866744.1"/>
</dbReference>
<evidence type="ECO:0000313" key="2">
    <source>
        <dbReference type="Proteomes" id="UP001480595"/>
    </source>
</evidence>